<dbReference type="RefSeq" id="WP_120383568.1">
    <property type="nucleotide sequence ID" value="NZ_RAXT01000009.1"/>
</dbReference>
<dbReference type="Pfam" id="PF20434">
    <property type="entry name" value="BD-FAE"/>
    <property type="match status" value="1"/>
</dbReference>
<evidence type="ECO:0000256" key="2">
    <source>
        <dbReference type="ARBA" id="ARBA00022801"/>
    </source>
</evidence>
<name>A0A3A8EX59_9GAMM</name>
<feature type="domain" description="BD-FAE-like" evidence="4">
    <location>
        <begin position="68"/>
        <end position="274"/>
    </location>
</feature>
<feature type="active site" evidence="3">
    <location>
        <position position="162"/>
    </location>
</feature>
<evidence type="ECO:0000313" key="6">
    <source>
        <dbReference type="Proteomes" id="UP000280405"/>
    </source>
</evidence>
<dbReference type="PROSITE" id="PS51257">
    <property type="entry name" value="PROKAR_LIPOPROTEIN"/>
    <property type="match status" value="1"/>
</dbReference>
<evidence type="ECO:0000313" key="5">
    <source>
        <dbReference type="EMBL" id="RKG38719.1"/>
    </source>
</evidence>
<dbReference type="EMBL" id="RAXT01000009">
    <property type="protein sequence ID" value="RKG38719.1"/>
    <property type="molecule type" value="Genomic_DNA"/>
</dbReference>
<evidence type="ECO:0000256" key="1">
    <source>
        <dbReference type="ARBA" id="ARBA00010515"/>
    </source>
</evidence>
<organism evidence="5 6">
    <name type="scientific">Acinetobacter rongchengensis</name>
    <dbReference type="NCBI Taxonomy" id="2419601"/>
    <lineage>
        <taxon>Bacteria</taxon>
        <taxon>Pseudomonadati</taxon>
        <taxon>Pseudomonadota</taxon>
        <taxon>Gammaproteobacteria</taxon>
        <taxon>Moraxellales</taxon>
        <taxon>Moraxellaceae</taxon>
        <taxon>Acinetobacter</taxon>
    </lineage>
</organism>
<dbReference type="InterPro" id="IPR033140">
    <property type="entry name" value="Lipase_GDXG_put_SER_AS"/>
</dbReference>
<dbReference type="InterPro" id="IPR049492">
    <property type="entry name" value="BD-FAE-like_dom"/>
</dbReference>
<dbReference type="GO" id="GO:0016787">
    <property type="term" value="F:hydrolase activity"/>
    <property type="evidence" value="ECO:0007669"/>
    <property type="project" value="UniProtKB-KW"/>
</dbReference>
<sequence length="340" mass="38703">MRLPHFLSFYFFIFLLSGCQNVQTNSKVIATAFDTSTHFQRILLDYYAPENVQVKTNISYQKEPQLSLDIYQRQDIQQLGKRPTVVWIHGGGWVSGAKDKARGYFKLLAAQGYHVVSVQYTFAPEAVYPTQLHQINNALAFISQNSKEYHIDSNQLFLAGDSAGANLASHYAALLSNPTFAKQSEFSPKIQASQLKGLILHCGIYDMNTFVNTAPDEIKLIEWGVNTLVQAYTGNQKDNTEYLKLISPAQHLTLQYPPVFISGGNKDFLTDTQSMPFVKALQEKKIPVDAVFYPNSREWLVHEYQFFMINKASRKTFDKTIQFIDRYTQPGNQQTLVLEN</sequence>
<accession>A0A3A8EX59</accession>
<dbReference type="OrthoDB" id="9771666at2"/>
<evidence type="ECO:0000256" key="3">
    <source>
        <dbReference type="PROSITE-ProRule" id="PRU10038"/>
    </source>
</evidence>
<dbReference type="InterPro" id="IPR029058">
    <property type="entry name" value="AB_hydrolase_fold"/>
</dbReference>
<keyword evidence="2 5" id="KW-0378">Hydrolase</keyword>
<comment type="similarity">
    <text evidence="1">Belongs to the 'GDXG' lipolytic enzyme family.</text>
</comment>
<comment type="caution">
    <text evidence="5">The sequence shown here is derived from an EMBL/GenBank/DDBJ whole genome shotgun (WGS) entry which is preliminary data.</text>
</comment>
<gene>
    <name evidence="5" type="ORF">D7V20_06855</name>
</gene>
<dbReference type="PROSITE" id="PS01174">
    <property type="entry name" value="LIPASE_GDXG_SER"/>
    <property type="match status" value="1"/>
</dbReference>
<dbReference type="Proteomes" id="UP000280405">
    <property type="component" value="Unassembled WGS sequence"/>
</dbReference>
<dbReference type="InterPro" id="IPR050300">
    <property type="entry name" value="GDXG_lipolytic_enzyme"/>
</dbReference>
<keyword evidence="6" id="KW-1185">Reference proteome</keyword>
<dbReference type="Gene3D" id="3.40.50.1820">
    <property type="entry name" value="alpha/beta hydrolase"/>
    <property type="match status" value="1"/>
</dbReference>
<dbReference type="SUPFAM" id="SSF53474">
    <property type="entry name" value="alpha/beta-Hydrolases"/>
    <property type="match status" value="1"/>
</dbReference>
<dbReference type="AlphaFoldDB" id="A0A3A8EX59"/>
<evidence type="ECO:0000259" key="4">
    <source>
        <dbReference type="Pfam" id="PF20434"/>
    </source>
</evidence>
<proteinExistence type="inferred from homology"/>
<dbReference type="PANTHER" id="PTHR48081">
    <property type="entry name" value="AB HYDROLASE SUPERFAMILY PROTEIN C4A8.06C"/>
    <property type="match status" value="1"/>
</dbReference>
<protein>
    <submittedName>
        <fullName evidence="5">Alpha/beta hydrolase</fullName>
    </submittedName>
</protein>
<reference evidence="5 6" key="1">
    <citation type="submission" date="2018-09" db="EMBL/GenBank/DDBJ databases">
        <title>The draft genome of Acinetobacter spp. strains.</title>
        <authorList>
            <person name="Qin J."/>
            <person name="Feng Y."/>
            <person name="Zong Z."/>
        </authorList>
    </citation>
    <scope>NUCLEOTIDE SEQUENCE [LARGE SCALE GENOMIC DNA]</scope>
    <source>
        <strain evidence="5 6">WCHAc060115</strain>
    </source>
</reference>